<proteinExistence type="predicted"/>
<reference evidence="1" key="1">
    <citation type="journal article" date="2020" name="Nature">
        <title>Giant virus diversity and host interactions through global metagenomics.</title>
        <authorList>
            <person name="Schulz F."/>
            <person name="Roux S."/>
            <person name="Paez-Espino D."/>
            <person name="Jungbluth S."/>
            <person name="Walsh D.A."/>
            <person name="Denef V.J."/>
            <person name="McMahon K.D."/>
            <person name="Konstantinidis K.T."/>
            <person name="Eloe-Fadrosh E.A."/>
            <person name="Kyrpides N.C."/>
            <person name="Woyke T."/>
        </authorList>
    </citation>
    <scope>NUCLEOTIDE SEQUENCE</scope>
    <source>
        <strain evidence="1">GVMAG-S-ERX555907-63</strain>
    </source>
</reference>
<sequence length="151" mass="17922">MDSLRPDLMIKLTYYLSFTDSINFAIINKTFHQTISNCPKCVQRKVNIQKTIINSCMYHIRKKIFLYHYEIPQTIRSYLIEKDTCYTSIDKELEPYIDGWNLNILEYAQERIRDLTGVSHNGKKRTAIEKQIWNASWNELKRLSSIAHSQN</sequence>
<name>A0A6C0L0W9_9ZZZZ</name>
<evidence type="ECO:0000313" key="1">
    <source>
        <dbReference type="EMBL" id="QHU23141.1"/>
    </source>
</evidence>
<evidence type="ECO:0008006" key="2">
    <source>
        <dbReference type="Google" id="ProtNLM"/>
    </source>
</evidence>
<organism evidence="1">
    <name type="scientific">viral metagenome</name>
    <dbReference type="NCBI Taxonomy" id="1070528"/>
    <lineage>
        <taxon>unclassified sequences</taxon>
        <taxon>metagenomes</taxon>
        <taxon>organismal metagenomes</taxon>
    </lineage>
</organism>
<dbReference type="AlphaFoldDB" id="A0A6C0L0W9"/>
<protein>
    <recommendedName>
        <fullName evidence="2">F-box domain-containing protein</fullName>
    </recommendedName>
</protein>
<accession>A0A6C0L0W9</accession>
<dbReference type="EMBL" id="MN741024">
    <property type="protein sequence ID" value="QHU23141.1"/>
    <property type="molecule type" value="Genomic_DNA"/>
</dbReference>